<dbReference type="GO" id="GO:0005524">
    <property type="term" value="F:ATP binding"/>
    <property type="evidence" value="ECO:0007669"/>
    <property type="project" value="UniProtKB-KW"/>
</dbReference>
<comment type="caution">
    <text evidence="6">The sequence shown here is derived from an EMBL/GenBank/DDBJ whole genome shotgun (WGS) entry which is preliminary data.</text>
</comment>
<keyword evidence="1" id="KW-0436">Ligase</keyword>
<dbReference type="Gene3D" id="3.90.190.20">
    <property type="entry name" value="Mur ligase, C-terminal domain"/>
    <property type="match status" value="1"/>
</dbReference>
<feature type="domain" description="Mur ligase C-terminal" evidence="4">
    <location>
        <begin position="273"/>
        <end position="398"/>
    </location>
</feature>
<dbReference type="PANTHER" id="PTHR43024">
    <property type="entry name" value="UDP-N-ACETYLMURAMOYL-TRIPEPTIDE--D-ALANYL-D-ALANINE LIGASE"/>
    <property type="match status" value="1"/>
</dbReference>
<feature type="domain" description="Mur ligase central" evidence="5">
    <location>
        <begin position="103"/>
        <end position="250"/>
    </location>
</feature>
<dbReference type="Pfam" id="PF08245">
    <property type="entry name" value="Mur_ligase_M"/>
    <property type="match status" value="1"/>
</dbReference>
<keyword evidence="2" id="KW-0547">Nucleotide-binding</keyword>
<evidence type="ECO:0000313" key="6">
    <source>
        <dbReference type="EMBL" id="OGD67776.1"/>
    </source>
</evidence>
<dbReference type="InterPro" id="IPR036565">
    <property type="entry name" value="Mur-like_cat_sf"/>
</dbReference>
<dbReference type="Proteomes" id="UP000186029">
    <property type="component" value="Unassembled WGS sequence"/>
</dbReference>
<evidence type="ECO:0000256" key="3">
    <source>
        <dbReference type="ARBA" id="ARBA00022840"/>
    </source>
</evidence>
<dbReference type="Pfam" id="PF02875">
    <property type="entry name" value="Mur_ligase_C"/>
    <property type="match status" value="1"/>
</dbReference>
<evidence type="ECO:0000259" key="4">
    <source>
        <dbReference type="Pfam" id="PF02875"/>
    </source>
</evidence>
<name>A0A1F5EKQ4_9BACT</name>
<dbReference type="STRING" id="1797580.A2Z61_01735"/>
<gene>
    <name evidence="6" type="ORF">A2Z61_01735</name>
</gene>
<evidence type="ECO:0008006" key="8">
    <source>
        <dbReference type="Google" id="ProtNLM"/>
    </source>
</evidence>
<dbReference type="InterPro" id="IPR051046">
    <property type="entry name" value="MurCDEF_CellWall_CoF430Synth"/>
</dbReference>
<dbReference type="InterPro" id="IPR004101">
    <property type="entry name" value="Mur_ligase_C"/>
</dbReference>
<dbReference type="GO" id="GO:0016881">
    <property type="term" value="F:acid-amino acid ligase activity"/>
    <property type="evidence" value="ECO:0007669"/>
    <property type="project" value="InterPro"/>
</dbReference>
<evidence type="ECO:0000259" key="5">
    <source>
        <dbReference type="Pfam" id="PF08245"/>
    </source>
</evidence>
<dbReference type="EMBL" id="MFAC01000004">
    <property type="protein sequence ID" value="OGD67776.1"/>
    <property type="molecule type" value="Genomic_DNA"/>
</dbReference>
<accession>A0A1F5EKQ4</accession>
<protein>
    <recommendedName>
        <fullName evidence="8">UDP-N-acetylmuramoyl-tripeptide--D-alanyl-D-alanine ligase</fullName>
    </recommendedName>
</protein>
<dbReference type="SUPFAM" id="SSF53244">
    <property type="entry name" value="MurD-like peptide ligases, peptide-binding domain"/>
    <property type="match status" value="1"/>
</dbReference>
<dbReference type="InterPro" id="IPR036615">
    <property type="entry name" value="Mur_ligase_C_dom_sf"/>
</dbReference>
<dbReference type="AlphaFoldDB" id="A0A1F5EKQ4"/>
<dbReference type="PANTHER" id="PTHR43024:SF1">
    <property type="entry name" value="UDP-N-ACETYLMURAMOYL-TRIPEPTIDE--D-ALANYL-D-ALANINE LIGASE"/>
    <property type="match status" value="1"/>
</dbReference>
<dbReference type="SUPFAM" id="SSF53623">
    <property type="entry name" value="MurD-like peptide ligases, catalytic domain"/>
    <property type="match status" value="1"/>
</dbReference>
<reference evidence="6 7" key="1">
    <citation type="journal article" date="2016" name="Nat. Commun.">
        <title>Thousands of microbial genomes shed light on interconnected biogeochemical processes in an aquifer system.</title>
        <authorList>
            <person name="Anantharaman K."/>
            <person name="Brown C.T."/>
            <person name="Hug L.A."/>
            <person name="Sharon I."/>
            <person name="Castelle C.J."/>
            <person name="Probst A.J."/>
            <person name="Thomas B.C."/>
            <person name="Singh A."/>
            <person name="Wilkins M.J."/>
            <person name="Karaoz U."/>
            <person name="Brodie E.L."/>
            <person name="Williams K.H."/>
            <person name="Hubbard S.S."/>
            <person name="Banfield J.F."/>
        </authorList>
    </citation>
    <scope>NUCLEOTIDE SEQUENCE [LARGE SCALE GENOMIC DNA]</scope>
</reference>
<evidence type="ECO:0000256" key="1">
    <source>
        <dbReference type="ARBA" id="ARBA00022598"/>
    </source>
</evidence>
<keyword evidence="3" id="KW-0067">ATP-binding</keyword>
<sequence>MLKQIFKKIIIYLLILESKLTLKKYKPKIVAITGNIGKTSAKDAIFTVLSSAYFVRKSEKSFNSEIGIPLTILGLPNGWSDIFVWIYNIFDGLKLIFLKNHYPKWLVLEIGADRPGDIEKISKWLKTDIVVITHLPEIPVHVEFFKSAEEAIVEKGHIMKTLKDRGVFVVNNDDKRALTLKISVEEKKIITYGFSNNSDIVASNEKIIYKNNKPKGISFRVDYKGNSIPVNINGALGKQHIYPVLSAMAVGISQGLNIILIARLFDEHETPQGRMKIINGISNSCIIDDSYNSSPAAAIEAINTLNNIDCGGRKIVVLGDMMELGGYSMEEHIKVGKLTGEIADILITVGVRAKYIAQEANHAGMKERNIFQCLDSESAGDKLIDIIEEGDTVLIKGSQSMRMEKVVEKIMTNPEKKYRLLVRQEEEWQNR</sequence>
<evidence type="ECO:0000256" key="2">
    <source>
        <dbReference type="ARBA" id="ARBA00022741"/>
    </source>
</evidence>
<dbReference type="Gene3D" id="3.40.1190.10">
    <property type="entry name" value="Mur-like, catalytic domain"/>
    <property type="match status" value="1"/>
</dbReference>
<dbReference type="InterPro" id="IPR013221">
    <property type="entry name" value="Mur_ligase_cen"/>
</dbReference>
<organism evidence="6 7">
    <name type="scientific">Candidatus Campbellbacteria bacterium RIFCSPLOWO2_02_35_12</name>
    <dbReference type="NCBI Taxonomy" id="1797580"/>
    <lineage>
        <taxon>Bacteria</taxon>
        <taxon>Candidatus Campbelliibacteriota</taxon>
    </lineage>
</organism>
<proteinExistence type="predicted"/>
<evidence type="ECO:0000313" key="7">
    <source>
        <dbReference type="Proteomes" id="UP000186029"/>
    </source>
</evidence>